<keyword evidence="6 11" id="KW-0798">TonB box</keyword>
<evidence type="ECO:0000256" key="2">
    <source>
        <dbReference type="ARBA" id="ARBA00022448"/>
    </source>
</evidence>
<dbReference type="InterPro" id="IPR037066">
    <property type="entry name" value="Plug_dom_sf"/>
</dbReference>
<dbReference type="AlphaFoldDB" id="A0A5C8K8Z0"/>
<dbReference type="EMBL" id="VRTY01000012">
    <property type="protein sequence ID" value="TXK50503.1"/>
    <property type="molecule type" value="Genomic_DNA"/>
</dbReference>
<evidence type="ECO:0000256" key="9">
    <source>
        <dbReference type="ARBA" id="ARBA00023237"/>
    </source>
</evidence>
<dbReference type="PROSITE" id="PS52016">
    <property type="entry name" value="TONB_DEPENDENT_REC_3"/>
    <property type="match status" value="1"/>
</dbReference>
<name>A0A5C8K8Z0_9BACT</name>
<dbReference type="SUPFAM" id="SSF49452">
    <property type="entry name" value="Starch-binding domain-like"/>
    <property type="match status" value="1"/>
</dbReference>
<dbReference type="GO" id="GO:0015344">
    <property type="term" value="F:siderophore uptake transmembrane transporter activity"/>
    <property type="evidence" value="ECO:0007669"/>
    <property type="project" value="TreeGrafter"/>
</dbReference>
<feature type="domain" description="TonB-dependent receptor plug" evidence="13">
    <location>
        <begin position="141"/>
        <end position="247"/>
    </location>
</feature>
<evidence type="ECO:0000256" key="1">
    <source>
        <dbReference type="ARBA" id="ARBA00004571"/>
    </source>
</evidence>
<dbReference type="Pfam" id="PF00593">
    <property type="entry name" value="TonB_dep_Rec_b-barrel"/>
    <property type="match status" value="1"/>
</dbReference>
<dbReference type="Pfam" id="PF07715">
    <property type="entry name" value="Plug"/>
    <property type="match status" value="1"/>
</dbReference>
<dbReference type="CDD" id="cd01347">
    <property type="entry name" value="ligand_gated_channel"/>
    <property type="match status" value="1"/>
</dbReference>
<evidence type="ECO:0000256" key="6">
    <source>
        <dbReference type="ARBA" id="ARBA00023077"/>
    </source>
</evidence>
<dbReference type="Gene3D" id="2.170.130.10">
    <property type="entry name" value="TonB-dependent receptor, plug domain"/>
    <property type="match status" value="1"/>
</dbReference>
<evidence type="ECO:0000256" key="11">
    <source>
        <dbReference type="RuleBase" id="RU003357"/>
    </source>
</evidence>
<accession>A0A5C8K8Z0</accession>
<dbReference type="Gene3D" id="2.40.170.20">
    <property type="entry name" value="TonB-dependent receptor, beta-barrel domain"/>
    <property type="match status" value="1"/>
</dbReference>
<comment type="similarity">
    <text evidence="10 11">Belongs to the TonB-dependent receptor family.</text>
</comment>
<evidence type="ECO:0000256" key="7">
    <source>
        <dbReference type="ARBA" id="ARBA00023136"/>
    </source>
</evidence>
<dbReference type="Proteomes" id="UP000321926">
    <property type="component" value="Unassembled WGS sequence"/>
</dbReference>
<dbReference type="OrthoDB" id="1109239at2"/>
<keyword evidence="4 10" id="KW-0812">Transmembrane</keyword>
<evidence type="ECO:0000259" key="13">
    <source>
        <dbReference type="Pfam" id="PF07715"/>
    </source>
</evidence>
<reference evidence="14 15" key="1">
    <citation type="submission" date="2019-08" db="EMBL/GenBank/DDBJ databases">
        <authorList>
            <person name="Shi S."/>
        </authorList>
    </citation>
    <scope>NUCLEOTIDE SEQUENCE [LARGE SCALE GENOMIC DNA]</scope>
    <source>
        <strain evidence="14 15">GY10130</strain>
    </source>
</reference>
<dbReference type="Pfam" id="PF13715">
    <property type="entry name" value="CarbopepD_reg_2"/>
    <property type="match status" value="1"/>
</dbReference>
<organism evidence="14 15">
    <name type="scientific">Pontibacter qinzhouensis</name>
    <dbReference type="NCBI Taxonomy" id="2603253"/>
    <lineage>
        <taxon>Bacteria</taxon>
        <taxon>Pseudomonadati</taxon>
        <taxon>Bacteroidota</taxon>
        <taxon>Cytophagia</taxon>
        <taxon>Cytophagales</taxon>
        <taxon>Hymenobacteraceae</taxon>
        <taxon>Pontibacter</taxon>
    </lineage>
</organism>
<evidence type="ECO:0000256" key="10">
    <source>
        <dbReference type="PROSITE-ProRule" id="PRU01360"/>
    </source>
</evidence>
<comment type="subcellular location">
    <subcellularLocation>
        <location evidence="1 10">Cell outer membrane</location>
        <topology evidence="1 10">Multi-pass membrane protein</topology>
    </subcellularLocation>
</comment>
<protein>
    <submittedName>
        <fullName evidence="14">TonB-dependent receptor</fullName>
    </submittedName>
</protein>
<dbReference type="GO" id="GO:0044718">
    <property type="term" value="P:siderophore transmembrane transport"/>
    <property type="evidence" value="ECO:0007669"/>
    <property type="project" value="TreeGrafter"/>
</dbReference>
<keyword evidence="15" id="KW-1185">Reference proteome</keyword>
<evidence type="ECO:0000313" key="14">
    <source>
        <dbReference type="EMBL" id="TXK50503.1"/>
    </source>
</evidence>
<keyword evidence="7 10" id="KW-0472">Membrane</keyword>
<feature type="domain" description="TonB-dependent receptor-like beta-barrel" evidence="12">
    <location>
        <begin position="353"/>
        <end position="729"/>
    </location>
</feature>
<evidence type="ECO:0000256" key="5">
    <source>
        <dbReference type="ARBA" id="ARBA00022729"/>
    </source>
</evidence>
<dbReference type="GO" id="GO:0009279">
    <property type="term" value="C:cell outer membrane"/>
    <property type="evidence" value="ECO:0007669"/>
    <property type="project" value="UniProtKB-SubCell"/>
</dbReference>
<evidence type="ECO:0000259" key="12">
    <source>
        <dbReference type="Pfam" id="PF00593"/>
    </source>
</evidence>
<keyword evidence="9 10" id="KW-0998">Cell outer membrane</keyword>
<dbReference type="SUPFAM" id="SSF56935">
    <property type="entry name" value="Porins"/>
    <property type="match status" value="1"/>
</dbReference>
<keyword evidence="5" id="KW-0732">Signal</keyword>
<dbReference type="InterPro" id="IPR036942">
    <property type="entry name" value="Beta-barrel_TonB_sf"/>
</dbReference>
<dbReference type="PANTHER" id="PTHR30069">
    <property type="entry name" value="TONB-DEPENDENT OUTER MEMBRANE RECEPTOR"/>
    <property type="match status" value="1"/>
</dbReference>
<proteinExistence type="inferred from homology"/>
<dbReference type="GO" id="GO:0030246">
    <property type="term" value="F:carbohydrate binding"/>
    <property type="evidence" value="ECO:0007669"/>
    <property type="project" value="InterPro"/>
</dbReference>
<keyword evidence="2 10" id="KW-0813">Transport</keyword>
<dbReference type="PANTHER" id="PTHR30069:SF29">
    <property type="entry name" value="HEMOGLOBIN AND HEMOGLOBIN-HAPTOGLOBIN-BINDING PROTEIN 1-RELATED"/>
    <property type="match status" value="1"/>
</dbReference>
<dbReference type="InterPro" id="IPR012910">
    <property type="entry name" value="Plug_dom"/>
</dbReference>
<dbReference type="InterPro" id="IPR039426">
    <property type="entry name" value="TonB-dep_rcpt-like"/>
</dbReference>
<evidence type="ECO:0000256" key="4">
    <source>
        <dbReference type="ARBA" id="ARBA00022692"/>
    </source>
</evidence>
<sequence>MLLPFLNCYSHVVSSLFFMRTSTILFFCFLFCLPGVYAQQPSGTVQGKVLTAGGKPVAYASVALAGTSFGTITQEDGTFQFTAPAGTYTISAQAIGSGNVALQVAIVPHQTLELPPIKLNQQAVELPDVVVTGQFEPQSARKSVYQVRTIGSEQIRMRGATDVQGVLNNQLGIRFDQDLALGSSNLSLQGISGQNVKVLLDGAPMIGRGGTSNEININQLDINSIERIEIVEGPMSVVYGADALAGVINIITKKPGTEKLALSARLHEETIAKEYGTESGIHNQNLRASWQHKGWQLVGGISHNNFTGLKGGKVGRGLAWPWHPKEQWLGDVLVGYQSSHLKTWYRLNLLDEEINNLGTFVNGRTTDKNYLSKRYMHQAQADWQLNEKLSATAVASYTNFSRRTQGVEVEEATGKETLSLAAGAQDMTTFSGTTFRSTVQYALSSAIALQPGVDLNLEKGSGDRIAGEPAINDYALFVSAEFSPSSTIHIRPGLRVVHNSVYQAPPVLPSVNAKVSLTPKLDLRVAYGRGFRAPSLRELYFNFHDASHNIVGNTDLQAELSHSVNGSLAWKVLEGSRVQLASTIGTFYNHLDNQITTGQDARTPGNYTYLNVERHKTTGANVTNTLRVEAFEATAGASYIGRYNRFYEEQEGLAHFTWSPEVILNATYSFRSLGASFGVFYKYTGVMPTYVLGTESVYLAEIAGFSWADVTATKSLTKFLTLNVGVKNLFDVQQITSSQLITGGAHSTGGNRPVGYGRSFFLGLNFQLSKL</sequence>
<dbReference type="InterPro" id="IPR013784">
    <property type="entry name" value="Carb-bd-like_fold"/>
</dbReference>
<keyword evidence="8 14" id="KW-0675">Receptor</keyword>
<dbReference type="Gene3D" id="2.60.40.1120">
    <property type="entry name" value="Carboxypeptidase-like, regulatory domain"/>
    <property type="match status" value="1"/>
</dbReference>
<keyword evidence="3 10" id="KW-1134">Transmembrane beta strand</keyword>
<gene>
    <name evidence="14" type="ORF">FVR03_04790</name>
</gene>
<evidence type="ECO:0000256" key="8">
    <source>
        <dbReference type="ARBA" id="ARBA00023170"/>
    </source>
</evidence>
<comment type="caution">
    <text evidence="14">The sequence shown here is derived from an EMBL/GenBank/DDBJ whole genome shotgun (WGS) entry which is preliminary data.</text>
</comment>
<dbReference type="InterPro" id="IPR000531">
    <property type="entry name" value="Beta-barrel_TonB"/>
</dbReference>
<evidence type="ECO:0000313" key="15">
    <source>
        <dbReference type="Proteomes" id="UP000321926"/>
    </source>
</evidence>
<evidence type="ECO:0000256" key="3">
    <source>
        <dbReference type="ARBA" id="ARBA00022452"/>
    </source>
</evidence>